<comment type="caution">
    <text evidence="1">The sequence shown here is derived from an EMBL/GenBank/DDBJ whole genome shotgun (WGS) entry which is preliminary data.</text>
</comment>
<organism evidence="1 2">
    <name type="scientific">Melia azedarach</name>
    <name type="common">Chinaberry tree</name>
    <dbReference type="NCBI Taxonomy" id="155640"/>
    <lineage>
        <taxon>Eukaryota</taxon>
        <taxon>Viridiplantae</taxon>
        <taxon>Streptophyta</taxon>
        <taxon>Embryophyta</taxon>
        <taxon>Tracheophyta</taxon>
        <taxon>Spermatophyta</taxon>
        <taxon>Magnoliopsida</taxon>
        <taxon>eudicotyledons</taxon>
        <taxon>Gunneridae</taxon>
        <taxon>Pentapetalae</taxon>
        <taxon>rosids</taxon>
        <taxon>malvids</taxon>
        <taxon>Sapindales</taxon>
        <taxon>Meliaceae</taxon>
        <taxon>Melia</taxon>
    </lineage>
</organism>
<keyword evidence="2" id="KW-1185">Reference proteome</keyword>
<sequence length="212" mass="23053">MAPSISKAAGKKPVVDEEEASVTVADVQLSAKKLKVHFKKVAAGRKTAAPTPPSPSQVTAATGTCSANAKVAKKRKEQDETIASLERTLANLRAEVALNRKRVAAFELMIKRAFVTRLYVLCAFDIEPHENHEKSLQGLAANWINQVVILLRDPPVAELKTLMLVRLITQSDLSCREWPAAAVEALEELESQEELQTAGGKLLMILAALHRG</sequence>
<dbReference type="Proteomes" id="UP001164539">
    <property type="component" value="Chromosome 2"/>
</dbReference>
<evidence type="ECO:0000313" key="1">
    <source>
        <dbReference type="EMBL" id="KAJ4724285.1"/>
    </source>
</evidence>
<protein>
    <submittedName>
        <fullName evidence="1">Uncharacterized protein</fullName>
    </submittedName>
</protein>
<dbReference type="EMBL" id="CM051395">
    <property type="protein sequence ID" value="KAJ4724285.1"/>
    <property type="molecule type" value="Genomic_DNA"/>
</dbReference>
<reference evidence="1 2" key="1">
    <citation type="journal article" date="2023" name="Science">
        <title>Complex scaffold remodeling in plant triterpene biosynthesis.</title>
        <authorList>
            <person name="De La Pena R."/>
            <person name="Hodgson H."/>
            <person name="Liu J.C."/>
            <person name="Stephenson M.J."/>
            <person name="Martin A.C."/>
            <person name="Owen C."/>
            <person name="Harkess A."/>
            <person name="Leebens-Mack J."/>
            <person name="Jimenez L.E."/>
            <person name="Osbourn A."/>
            <person name="Sattely E.S."/>
        </authorList>
    </citation>
    <scope>NUCLEOTIDE SEQUENCE [LARGE SCALE GENOMIC DNA]</scope>
    <source>
        <strain evidence="2">cv. JPN11</strain>
        <tissue evidence="1">Leaf</tissue>
    </source>
</reference>
<accession>A0ACC1YKF4</accession>
<proteinExistence type="predicted"/>
<name>A0ACC1YKF4_MELAZ</name>
<evidence type="ECO:0000313" key="2">
    <source>
        <dbReference type="Proteomes" id="UP001164539"/>
    </source>
</evidence>
<gene>
    <name evidence="1" type="ORF">OWV82_003291</name>
</gene>